<dbReference type="Gene3D" id="3.40.50.12230">
    <property type="match status" value="1"/>
</dbReference>
<evidence type="ECO:0000259" key="7">
    <source>
        <dbReference type="Pfam" id="PF02911"/>
    </source>
</evidence>
<organism evidence="8 9">
    <name type="scientific">candidate division WWE3 bacterium CG06_land_8_20_14_3_00_42_16</name>
    <dbReference type="NCBI Taxonomy" id="1975083"/>
    <lineage>
        <taxon>Bacteria</taxon>
        <taxon>Katanobacteria</taxon>
    </lineage>
</organism>
<sequence>MGYSKTGANCRGGYPMKKIVFIGNHPESVPLLENLIQKGKVNFWELSLIITRPDRQVGRKKNLTPSALKNLALEKGIPFLTPLKIATSFDRLATLKPDLILVSDYRQRIPTSILKIPALGCLNVHFSKLPQYRGPSPVPSAILAGEKEIGFSFFLMDESFDTGPLLFTSQFPIDPKDTSGSLIQKLYQKTAQTLPLALKKYFAGRTKPVPQQKKNVSYTRYLNRKDGKINWQKNDGEIERMIRAFSPWPGAWTFWKGKRLKIWQAHLDEKGKLVLDHLQLEGKKMLPLADFIKGYPDFSLANLKAQL</sequence>
<evidence type="ECO:0000256" key="3">
    <source>
        <dbReference type="ARBA" id="ARBA00022679"/>
    </source>
</evidence>
<keyword evidence="4 5" id="KW-0648">Protein biosynthesis</keyword>
<dbReference type="GO" id="GO:0005829">
    <property type="term" value="C:cytosol"/>
    <property type="evidence" value="ECO:0007669"/>
    <property type="project" value="TreeGrafter"/>
</dbReference>
<proteinExistence type="inferred from homology"/>
<dbReference type="SUPFAM" id="SSF50486">
    <property type="entry name" value="FMT C-terminal domain-like"/>
    <property type="match status" value="1"/>
</dbReference>
<dbReference type="InterPro" id="IPR002376">
    <property type="entry name" value="Formyl_transf_N"/>
</dbReference>
<comment type="similarity">
    <text evidence="1 5">Belongs to the Fmt family.</text>
</comment>
<evidence type="ECO:0000256" key="1">
    <source>
        <dbReference type="ARBA" id="ARBA00010699"/>
    </source>
</evidence>
<evidence type="ECO:0000313" key="8">
    <source>
        <dbReference type="EMBL" id="PIU69329.1"/>
    </source>
</evidence>
<feature type="domain" description="Formyl transferase N-terminal" evidence="6">
    <location>
        <begin position="18"/>
        <end position="198"/>
    </location>
</feature>
<dbReference type="NCBIfam" id="TIGR00460">
    <property type="entry name" value="fmt"/>
    <property type="match status" value="1"/>
</dbReference>
<dbReference type="CDD" id="cd08646">
    <property type="entry name" value="FMT_core_Met-tRNA-FMT_N"/>
    <property type="match status" value="1"/>
</dbReference>
<protein>
    <recommendedName>
        <fullName evidence="2 5">Methionyl-tRNA formyltransferase</fullName>
        <ecNumber evidence="2 5">2.1.2.9</ecNumber>
    </recommendedName>
</protein>
<feature type="domain" description="Formyl transferase C-terminal" evidence="7">
    <location>
        <begin position="223"/>
        <end position="270"/>
    </location>
</feature>
<name>A0A2M7APK8_UNCKA</name>
<feature type="binding site" evidence="5">
    <location>
        <begin position="127"/>
        <end position="130"/>
    </location>
    <ligand>
        <name>(6S)-5,6,7,8-tetrahydrofolate</name>
        <dbReference type="ChEBI" id="CHEBI:57453"/>
    </ligand>
</feature>
<keyword evidence="3 5" id="KW-0808">Transferase</keyword>
<dbReference type="GO" id="GO:0004479">
    <property type="term" value="F:methionyl-tRNA formyltransferase activity"/>
    <property type="evidence" value="ECO:0007669"/>
    <property type="project" value="UniProtKB-UniRule"/>
</dbReference>
<dbReference type="EC" id="2.1.2.9" evidence="2 5"/>
<dbReference type="Proteomes" id="UP000229916">
    <property type="component" value="Unassembled WGS sequence"/>
</dbReference>
<comment type="caution">
    <text evidence="8">The sequence shown here is derived from an EMBL/GenBank/DDBJ whole genome shotgun (WGS) entry which is preliminary data.</text>
</comment>
<evidence type="ECO:0000256" key="2">
    <source>
        <dbReference type="ARBA" id="ARBA00012261"/>
    </source>
</evidence>
<evidence type="ECO:0000256" key="5">
    <source>
        <dbReference type="HAMAP-Rule" id="MF_00182"/>
    </source>
</evidence>
<dbReference type="InterPro" id="IPR005794">
    <property type="entry name" value="Fmt"/>
</dbReference>
<dbReference type="InterPro" id="IPR036477">
    <property type="entry name" value="Formyl_transf_N_sf"/>
</dbReference>
<gene>
    <name evidence="5 8" type="primary">fmt</name>
    <name evidence="8" type="ORF">COS81_00410</name>
</gene>
<dbReference type="HAMAP" id="MF_00182">
    <property type="entry name" value="Formyl_trans"/>
    <property type="match status" value="1"/>
</dbReference>
<accession>A0A2M7APK8</accession>
<dbReference type="Pfam" id="PF02911">
    <property type="entry name" value="Formyl_trans_C"/>
    <property type="match status" value="1"/>
</dbReference>
<dbReference type="InterPro" id="IPR011034">
    <property type="entry name" value="Formyl_transferase-like_C_sf"/>
</dbReference>
<comment type="function">
    <text evidence="5">Attaches a formyl group to the free amino group of methionyl-tRNA(fMet). The formyl group appears to play a dual role in the initiator identity of N-formylmethionyl-tRNA by promoting its recognition by IF2 and preventing the misappropriation of this tRNA by the elongation apparatus.</text>
</comment>
<comment type="catalytic activity">
    <reaction evidence="5">
        <text>L-methionyl-tRNA(fMet) + (6R)-10-formyltetrahydrofolate = N-formyl-L-methionyl-tRNA(fMet) + (6S)-5,6,7,8-tetrahydrofolate + H(+)</text>
        <dbReference type="Rhea" id="RHEA:24380"/>
        <dbReference type="Rhea" id="RHEA-COMP:9952"/>
        <dbReference type="Rhea" id="RHEA-COMP:9953"/>
        <dbReference type="ChEBI" id="CHEBI:15378"/>
        <dbReference type="ChEBI" id="CHEBI:57453"/>
        <dbReference type="ChEBI" id="CHEBI:78530"/>
        <dbReference type="ChEBI" id="CHEBI:78844"/>
        <dbReference type="ChEBI" id="CHEBI:195366"/>
        <dbReference type="EC" id="2.1.2.9"/>
    </reaction>
</comment>
<dbReference type="InterPro" id="IPR044135">
    <property type="entry name" value="Met-tRNA-FMT_C"/>
</dbReference>
<dbReference type="SUPFAM" id="SSF53328">
    <property type="entry name" value="Formyltransferase"/>
    <property type="match status" value="1"/>
</dbReference>
<dbReference type="InterPro" id="IPR041711">
    <property type="entry name" value="Met-tRNA-FMT_N"/>
</dbReference>
<dbReference type="PANTHER" id="PTHR11138">
    <property type="entry name" value="METHIONYL-TRNA FORMYLTRANSFERASE"/>
    <property type="match status" value="1"/>
</dbReference>
<evidence type="ECO:0000313" key="9">
    <source>
        <dbReference type="Proteomes" id="UP000229916"/>
    </source>
</evidence>
<dbReference type="AlphaFoldDB" id="A0A2M7APK8"/>
<dbReference type="Pfam" id="PF00551">
    <property type="entry name" value="Formyl_trans_N"/>
    <property type="match status" value="1"/>
</dbReference>
<dbReference type="EMBL" id="PEWD01000006">
    <property type="protein sequence ID" value="PIU69329.1"/>
    <property type="molecule type" value="Genomic_DNA"/>
</dbReference>
<reference evidence="9" key="1">
    <citation type="submission" date="2017-09" db="EMBL/GenBank/DDBJ databases">
        <title>Depth-based differentiation of microbial function through sediment-hosted aquifers and enrichment of novel symbionts in the deep terrestrial subsurface.</title>
        <authorList>
            <person name="Probst A.J."/>
            <person name="Ladd B."/>
            <person name="Jarett J.K."/>
            <person name="Geller-Mcgrath D.E."/>
            <person name="Sieber C.M.K."/>
            <person name="Emerson J.B."/>
            <person name="Anantharaman K."/>
            <person name="Thomas B.C."/>
            <person name="Malmstrom R."/>
            <person name="Stieglmeier M."/>
            <person name="Klingl A."/>
            <person name="Woyke T."/>
            <person name="Ryan C.M."/>
            <person name="Banfield J.F."/>
        </authorList>
    </citation>
    <scope>NUCLEOTIDE SEQUENCE [LARGE SCALE GENOMIC DNA]</scope>
</reference>
<evidence type="ECO:0000256" key="4">
    <source>
        <dbReference type="ARBA" id="ARBA00022917"/>
    </source>
</evidence>
<dbReference type="PANTHER" id="PTHR11138:SF5">
    <property type="entry name" value="METHIONYL-TRNA FORMYLTRANSFERASE, MITOCHONDRIAL"/>
    <property type="match status" value="1"/>
</dbReference>
<dbReference type="CDD" id="cd08704">
    <property type="entry name" value="Met_tRNA_FMT_C"/>
    <property type="match status" value="1"/>
</dbReference>
<dbReference type="InterPro" id="IPR005793">
    <property type="entry name" value="Formyl_trans_C"/>
</dbReference>
<evidence type="ECO:0000259" key="6">
    <source>
        <dbReference type="Pfam" id="PF00551"/>
    </source>
</evidence>